<dbReference type="KEGG" id="acr:Acry_0844"/>
<evidence type="ECO:0000256" key="19">
    <source>
        <dbReference type="ARBA" id="ARBA00047808"/>
    </source>
</evidence>
<dbReference type="NCBIfam" id="TIGR01499">
    <property type="entry name" value="folC"/>
    <property type="match status" value="1"/>
</dbReference>
<evidence type="ECO:0000256" key="13">
    <source>
        <dbReference type="ARBA" id="ARBA00022842"/>
    </source>
</evidence>
<evidence type="ECO:0000256" key="15">
    <source>
        <dbReference type="ARBA" id="ARBA00030048"/>
    </source>
</evidence>
<proteinExistence type="inferred from homology"/>
<evidence type="ECO:0000256" key="21">
    <source>
        <dbReference type="ARBA" id="ARBA00049161"/>
    </source>
</evidence>
<dbReference type="GO" id="GO:0046656">
    <property type="term" value="P:folic acid biosynthetic process"/>
    <property type="evidence" value="ECO:0007669"/>
    <property type="project" value="UniProtKB-KW"/>
</dbReference>
<dbReference type="UniPathway" id="UPA00077">
    <property type="reaction ID" value="UER00157"/>
</dbReference>
<evidence type="ECO:0000256" key="22">
    <source>
        <dbReference type="PIRNR" id="PIRNR001563"/>
    </source>
</evidence>
<dbReference type="InterPro" id="IPR013221">
    <property type="entry name" value="Mur_ligase_cen"/>
</dbReference>
<evidence type="ECO:0000256" key="8">
    <source>
        <dbReference type="ARBA" id="ARBA00019357"/>
    </source>
</evidence>
<evidence type="ECO:0000256" key="14">
    <source>
        <dbReference type="ARBA" id="ARBA00022909"/>
    </source>
</evidence>
<dbReference type="InterPro" id="IPR001645">
    <property type="entry name" value="Folylpolyglutamate_synth"/>
</dbReference>
<dbReference type="Pfam" id="PF02875">
    <property type="entry name" value="Mur_ligase_C"/>
    <property type="match status" value="1"/>
</dbReference>
<protein>
    <recommendedName>
        <fullName evidence="8">Dihydrofolate synthase/folylpolyglutamate synthase</fullName>
        <ecNumber evidence="6">6.3.2.12</ecNumber>
        <ecNumber evidence="7">6.3.2.17</ecNumber>
    </recommendedName>
    <alternativeName>
        <fullName evidence="17">Folylpoly-gamma-glutamate synthetase-dihydrofolate synthetase</fullName>
    </alternativeName>
    <alternativeName>
        <fullName evidence="15">Folylpolyglutamate synthetase</fullName>
    </alternativeName>
    <alternativeName>
        <fullName evidence="16">Tetrahydrofolylpolyglutamate synthase</fullName>
    </alternativeName>
</protein>
<comment type="function">
    <text evidence="2">Functions in two distinct reactions of the de novo folate biosynthetic pathway. Catalyzes the addition of a glutamate residue to dihydropteroate (7,8-dihydropteroate or H2Pte) to form dihydrofolate (7,8-dihydrofolate monoglutamate or H2Pte-Glu). Also catalyzes successive additions of L-glutamate to tetrahydrofolate or 10-formyltetrahydrofolate or 5,10-methylenetetrahydrofolate, leading to folylpolyglutamate derivatives.</text>
</comment>
<keyword evidence="10" id="KW-0479">Metal-binding</keyword>
<dbReference type="GO" id="GO:0005524">
    <property type="term" value="F:ATP binding"/>
    <property type="evidence" value="ECO:0007669"/>
    <property type="project" value="UniProtKB-KW"/>
</dbReference>
<dbReference type="SUPFAM" id="SSF53623">
    <property type="entry name" value="MurD-like peptide ligases, catalytic domain"/>
    <property type="match status" value="1"/>
</dbReference>
<evidence type="ECO:0000256" key="4">
    <source>
        <dbReference type="ARBA" id="ARBA00005150"/>
    </source>
</evidence>
<organism evidence="25 26">
    <name type="scientific">Acidiphilium cryptum (strain JF-5)</name>
    <dbReference type="NCBI Taxonomy" id="349163"/>
    <lineage>
        <taxon>Bacteria</taxon>
        <taxon>Pseudomonadati</taxon>
        <taxon>Pseudomonadota</taxon>
        <taxon>Alphaproteobacteria</taxon>
        <taxon>Acetobacterales</taxon>
        <taxon>Acidocellaceae</taxon>
        <taxon>Acidiphilium</taxon>
    </lineage>
</organism>
<evidence type="ECO:0000256" key="1">
    <source>
        <dbReference type="ARBA" id="ARBA00001946"/>
    </source>
</evidence>
<dbReference type="AlphaFoldDB" id="A5FWT1"/>
<dbReference type="eggNOG" id="COG0285">
    <property type="taxonomic scope" value="Bacteria"/>
</dbReference>
<dbReference type="STRING" id="349163.Acry_0844"/>
<keyword evidence="12 22" id="KW-0067">ATP-binding</keyword>
<sequence>MSGAAPAPAPAPSRIDARIERLHALYPRLIDLRLERLERLLEALGHPERRLPPTIHVAGTNGKGSVCAFLRGMVEAAGLRAHVYTSPHLVRFNERIRLAGALVSDDELDAALDEVERVNDAAPITVFEAITAAAFVLFAARSAEIAIIEVGLGGTFDATNVIPPPAAAAITAISLDHREFLGETETVIAAEKAGIMKPGSRAVTGFQTPDVLAVLESRAKAAGVPLAARGRQWRIMKQGEGAVYEDEEGRLELPRPALPGAHQFDNAGIAIAALRAGGFGLDQDAFARGMAAAEWPARLQRLGPPLASLLPAGSELWLDGAHNPGGAQALAEVLAGWEGPTHLVVGMKQAKDVAEFLRILLPQAASVQAVVEPGQHLALPVEAIIEASGGVATAGPDVEAALRRLAADGTPKRVLVCGSLYLAGVILARQEAAPAQG</sequence>
<dbReference type="GO" id="GO:0046654">
    <property type="term" value="P:tetrahydrofolate biosynthetic process"/>
    <property type="evidence" value="ECO:0007669"/>
    <property type="project" value="UniProtKB-UniPathway"/>
</dbReference>
<evidence type="ECO:0000256" key="6">
    <source>
        <dbReference type="ARBA" id="ARBA00013023"/>
    </source>
</evidence>
<feature type="domain" description="Mur ligase central" evidence="24">
    <location>
        <begin position="57"/>
        <end position="273"/>
    </location>
</feature>
<comment type="pathway">
    <text evidence="3">Cofactor biosynthesis; tetrahydrofolate biosynthesis; 7,8-dihydrofolate from 2-amino-4-hydroxy-6-hydroxymethyl-7,8-dihydropteridine diphosphate and 4-aminobenzoate: step 2/2.</text>
</comment>
<dbReference type="Gene3D" id="3.90.190.20">
    <property type="entry name" value="Mur ligase, C-terminal domain"/>
    <property type="match status" value="1"/>
</dbReference>
<comment type="pathway">
    <text evidence="4">Cofactor biosynthesis; tetrahydrofolylpolyglutamate biosynthesis.</text>
</comment>
<gene>
    <name evidence="25" type="ordered locus">Acry_0844</name>
</gene>
<evidence type="ECO:0000313" key="26">
    <source>
        <dbReference type="Proteomes" id="UP000000245"/>
    </source>
</evidence>
<dbReference type="PROSITE" id="PS01012">
    <property type="entry name" value="FOLYLPOLYGLU_SYNT_2"/>
    <property type="match status" value="1"/>
</dbReference>
<dbReference type="Proteomes" id="UP000000245">
    <property type="component" value="Chromosome"/>
</dbReference>
<dbReference type="InterPro" id="IPR018109">
    <property type="entry name" value="Folylpolyglutamate_synth_CS"/>
</dbReference>
<dbReference type="PROSITE" id="PS01011">
    <property type="entry name" value="FOLYLPOLYGLU_SYNT_1"/>
    <property type="match status" value="1"/>
</dbReference>
<dbReference type="EC" id="6.3.2.17" evidence="7"/>
<dbReference type="GO" id="GO:0046872">
    <property type="term" value="F:metal ion binding"/>
    <property type="evidence" value="ECO:0007669"/>
    <property type="project" value="UniProtKB-KW"/>
</dbReference>
<accession>A5FWT1</accession>
<keyword evidence="11 22" id="KW-0547">Nucleotide-binding</keyword>
<evidence type="ECO:0000259" key="24">
    <source>
        <dbReference type="Pfam" id="PF08245"/>
    </source>
</evidence>
<comment type="catalytic activity">
    <reaction evidence="21">
        <text>7,8-dihydropteroate + L-glutamate + ATP = 7,8-dihydrofolate + ADP + phosphate + H(+)</text>
        <dbReference type="Rhea" id="RHEA:23584"/>
        <dbReference type="ChEBI" id="CHEBI:15378"/>
        <dbReference type="ChEBI" id="CHEBI:17839"/>
        <dbReference type="ChEBI" id="CHEBI:29985"/>
        <dbReference type="ChEBI" id="CHEBI:30616"/>
        <dbReference type="ChEBI" id="CHEBI:43474"/>
        <dbReference type="ChEBI" id="CHEBI:57451"/>
        <dbReference type="ChEBI" id="CHEBI:456216"/>
        <dbReference type="EC" id="6.3.2.12"/>
    </reaction>
</comment>
<evidence type="ECO:0000259" key="23">
    <source>
        <dbReference type="Pfam" id="PF02875"/>
    </source>
</evidence>
<dbReference type="PANTHER" id="PTHR11136">
    <property type="entry name" value="FOLYLPOLYGLUTAMATE SYNTHASE-RELATED"/>
    <property type="match status" value="1"/>
</dbReference>
<evidence type="ECO:0000313" key="25">
    <source>
        <dbReference type="EMBL" id="ABQ30063.1"/>
    </source>
</evidence>
<keyword evidence="26" id="KW-1185">Reference proteome</keyword>
<evidence type="ECO:0000256" key="9">
    <source>
        <dbReference type="ARBA" id="ARBA00022598"/>
    </source>
</evidence>
<comment type="catalytic activity">
    <reaction evidence="18">
        <text>(6S)-5,6,7,8-tetrahydrofolyl-(gamma-L-Glu)(n) + L-glutamate + ATP = (6S)-5,6,7,8-tetrahydrofolyl-(gamma-L-Glu)(n+1) + ADP + phosphate + H(+)</text>
        <dbReference type="Rhea" id="RHEA:10580"/>
        <dbReference type="Rhea" id="RHEA-COMP:14738"/>
        <dbReference type="Rhea" id="RHEA-COMP:14740"/>
        <dbReference type="ChEBI" id="CHEBI:15378"/>
        <dbReference type="ChEBI" id="CHEBI:29985"/>
        <dbReference type="ChEBI" id="CHEBI:30616"/>
        <dbReference type="ChEBI" id="CHEBI:43474"/>
        <dbReference type="ChEBI" id="CHEBI:141005"/>
        <dbReference type="ChEBI" id="CHEBI:456216"/>
        <dbReference type="EC" id="6.3.2.17"/>
    </reaction>
</comment>
<keyword evidence="14" id="KW-0289">Folate biosynthesis</keyword>
<dbReference type="EC" id="6.3.2.12" evidence="6"/>
<keyword evidence="9 22" id="KW-0436">Ligase</keyword>
<evidence type="ECO:0000256" key="2">
    <source>
        <dbReference type="ARBA" id="ARBA00002714"/>
    </source>
</evidence>
<dbReference type="InterPro" id="IPR036565">
    <property type="entry name" value="Mur-like_cat_sf"/>
</dbReference>
<evidence type="ECO:0000256" key="20">
    <source>
        <dbReference type="ARBA" id="ARBA00049035"/>
    </source>
</evidence>
<evidence type="ECO:0000256" key="16">
    <source>
        <dbReference type="ARBA" id="ARBA00030592"/>
    </source>
</evidence>
<evidence type="ECO:0000256" key="10">
    <source>
        <dbReference type="ARBA" id="ARBA00022723"/>
    </source>
</evidence>
<dbReference type="PANTHER" id="PTHR11136:SF0">
    <property type="entry name" value="DIHYDROFOLATE SYNTHETASE-RELATED"/>
    <property type="match status" value="1"/>
</dbReference>
<dbReference type="GO" id="GO:0004326">
    <property type="term" value="F:tetrahydrofolylpolyglutamate synthase activity"/>
    <property type="evidence" value="ECO:0007669"/>
    <property type="project" value="UniProtKB-EC"/>
</dbReference>
<evidence type="ECO:0000256" key="7">
    <source>
        <dbReference type="ARBA" id="ARBA00013025"/>
    </source>
</evidence>
<dbReference type="InterPro" id="IPR004101">
    <property type="entry name" value="Mur_ligase_C"/>
</dbReference>
<dbReference type="Gene3D" id="3.40.1190.10">
    <property type="entry name" value="Mur-like, catalytic domain"/>
    <property type="match status" value="1"/>
</dbReference>
<name>A5FWT1_ACICJ</name>
<evidence type="ECO:0000256" key="3">
    <source>
        <dbReference type="ARBA" id="ARBA00004799"/>
    </source>
</evidence>
<dbReference type="HOGENOM" id="CLU_015869_1_1_5"/>
<evidence type="ECO:0000256" key="17">
    <source>
        <dbReference type="ARBA" id="ARBA00032510"/>
    </source>
</evidence>
<evidence type="ECO:0000256" key="11">
    <source>
        <dbReference type="ARBA" id="ARBA00022741"/>
    </source>
</evidence>
<dbReference type="FunFam" id="3.40.1190.10:FF:000011">
    <property type="entry name" value="Folylpolyglutamate synthase/dihydrofolate synthase"/>
    <property type="match status" value="1"/>
</dbReference>
<dbReference type="InterPro" id="IPR036615">
    <property type="entry name" value="Mur_ligase_C_dom_sf"/>
</dbReference>
<comment type="catalytic activity">
    <reaction evidence="20">
        <text>(6R)-5,10-methylenetetrahydrofolyl-(gamma-L-Glu)(n) + L-glutamate + ATP = (6R)-5,10-methylenetetrahydrofolyl-(gamma-L-Glu)(n+1) + ADP + phosphate + H(+)</text>
        <dbReference type="Rhea" id="RHEA:51912"/>
        <dbReference type="Rhea" id="RHEA-COMP:13257"/>
        <dbReference type="Rhea" id="RHEA-COMP:13258"/>
        <dbReference type="ChEBI" id="CHEBI:15378"/>
        <dbReference type="ChEBI" id="CHEBI:29985"/>
        <dbReference type="ChEBI" id="CHEBI:30616"/>
        <dbReference type="ChEBI" id="CHEBI:43474"/>
        <dbReference type="ChEBI" id="CHEBI:136572"/>
        <dbReference type="ChEBI" id="CHEBI:456216"/>
        <dbReference type="EC" id="6.3.2.17"/>
    </reaction>
</comment>
<dbReference type="Pfam" id="PF08245">
    <property type="entry name" value="Mur_ligase_M"/>
    <property type="match status" value="1"/>
</dbReference>
<comment type="similarity">
    <text evidence="5 22">Belongs to the folylpolyglutamate synthase family.</text>
</comment>
<dbReference type="SUPFAM" id="SSF53244">
    <property type="entry name" value="MurD-like peptide ligases, peptide-binding domain"/>
    <property type="match status" value="1"/>
</dbReference>
<evidence type="ECO:0000256" key="5">
    <source>
        <dbReference type="ARBA" id="ARBA00008276"/>
    </source>
</evidence>
<evidence type="ECO:0000256" key="12">
    <source>
        <dbReference type="ARBA" id="ARBA00022840"/>
    </source>
</evidence>
<dbReference type="GO" id="GO:0008841">
    <property type="term" value="F:dihydrofolate synthase activity"/>
    <property type="evidence" value="ECO:0007669"/>
    <property type="project" value="UniProtKB-EC"/>
</dbReference>
<reference evidence="25 26" key="1">
    <citation type="submission" date="2007-05" db="EMBL/GenBank/DDBJ databases">
        <title>Complete sequence of chromosome of Acidiphilium cryptum JF-5.</title>
        <authorList>
            <consortium name="US DOE Joint Genome Institute"/>
            <person name="Copeland A."/>
            <person name="Lucas S."/>
            <person name="Lapidus A."/>
            <person name="Barry K."/>
            <person name="Detter J.C."/>
            <person name="Glavina del Rio T."/>
            <person name="Hammon N."/>
            <person name="Israni S."/>
            <person name="Dalin E."/>
            <person name="Tice H."/>
            <person name="Pitluck S."/>
            <person name="Sims D."/>
            <person name="Brettin T."/>
            <person name="Bruce D."/>
            <person name="Han C."/>
            <person name="Schmutz J."/>
            <person name="Larimer F."/>
            <person name="Land M."/>
            <person name="Hauser L."/>
            <person name="Kyrpides N."/>
            <person name="Kim E."/>
            <person name="Magnuson T."/>
            <person name="Richardson P."/>
        </authorList>
    </citation>
    <scope>NUCLEOTIDE SEQUENCE [LARGE SCALE GENOMIC DNA]</scope>
    <source>
        <strain evidence="25 26">JF-5</strain>
    </source>
</reference>
<feature type="domain" description="Mur ligase C-terminal" evidence="23">
    <location>
        <begin position="316"/>
        <end position="419"/>
    </location>
</feature>
<keyword evidence="13" id="KW-0460">Magnesium</keyword>
<dbReference type="RefSeq" id="WP_011941817.1">
    <property type="nucleotide sequence ID" value="NC_009484.1"/>
</dbReference>
<dbReference type="PIRSF" id="PIRSF001563">
    <property type="entry name" value="Folylpolyglu_synth"/>
    <property type="match status" value="1"/>
</dbReference>
<dbReference type="EMBL" id="CP000697">
    <property type="protein sequence ID" value="ABQ30063.1"/>
    <property type="molecule type" value="Genomic_DNA"/>
</dbReference>
<dbReference type="GO" id="GO:0005737">
    <property type="term" value="C:cytoplasm"/>
    <property type="evidence" value="ECO:0007669"/>
    <property type="project" value="TreeGrafter"/>
</dbReference>
<evidence type="ECO:0000256" key="18">
    <source>
        <dbReference type="ARBA" id="ARBA00047493"/>
    </source>
</evidence>
<comment type="cofactor">
    <cofactor evidence="1">
        <name>Mg(2+)</name>
        <dbReference type="ChEBI" id="CHEBI:18420"/>
    </cofactor>
</comment>
<comment type="catalytic activity">
    <reaction evidence="19">
        <text>10-formyltetrahydrofolyl-(gamma-L-Glu)(n) + L-glutamate + ATP = 10-formyltetrahydrofolyl-(gamma-L-Glu)(n+1) + ADP + phosphate + H(+)</text>
        <dbReference type="Rhea" id="RHEA:51904"/>
        <dbReference type="Rhea" id="RHEA-COMP:13088"/>
        <dbReference type="Rhea" id="RHEA-COMP:14300"/>
        <dbReference type="ChEBI" id="CHEBI:15378"/>
        <dbReference type="ChEBI" id="CHEBI:29985"/>
        <dbReference type="ChEBI" id="CHEBI:30616"/>
        <dbReference type="ChEBI" id="CHEBI:43474"/>
        <dbReference type="ChEBI" id="CHEBI:134413"/>
        <dbReference type="ChEBI" id="CHEBI:456216"/>
        <dbReference type="EC" id="6.3.2.17"/>
    </reaction>
</comment>